<gene>
    <name evidence="2" type="ORF">PBV87_01165</name>
</gene>
<accession>A0AA42DJL5</accession>
<evidence type="ECO:0000313" key="2">
    <source>
        <dbReference type="EMBL" id="MDA3730124.1"/>
    </source>
</evidence>
<dbReference type="EMBL" id="JAQIFT010000008">
    <property type="protein sequence ID" value="MDA3730124.1"/>
    <property type="molecule type" value="Genomic_DNA"/>
</dbReference>
<dbReference type="Pfam" id="PF08909">
    <property type="entry name" value="DUF1854"/>
    <property type="match status" value="1"/>
</dbReference>
<protein>
    <submittedName>
        <fullName evidence="2">DUF1854 domain-containing protein</fullName>
    </submittedName>
</protein>
<dbReference type="Proteomes" id="UP001169242">
    <property type="component" value="Unassembled WGS sequence"/>
</dbReference>
<name>A0AA42DJL5_9FIRM</name>
<dbReference type="RefSeq" id="WP_271010851.1">
    <property type="nucleotide sequence ID" value="NZ_JAQIFT010000008.1"/>
</dbReference>
<feature type="domain" description="DUF1854" evidence="1">
    <location>
        <begin position="21"/>
        <end position="149"/>
    </location>
</feature>
<organism evidence="2 3">
    <name type="scientific">Holtiella tumoricola</name>
    <dbReference type="NCBI Taxonomy" id="3018743"/>
    <lineage>
        <taxon>Bacteria</taxon>
        <taxon>Bacillati</taxon>
        <taxon>Bacillota</taxon>
        <taxon>Clostridia</taxon>
        <taxon>Lachnospirales</taxon>
        <taxon>Cellulosilyticaceae</taxon>
        <taxon>Holtiella</taxon>
    </lineage>
</organism>
<dbReference type="AlphaFoldDB" id="A0AA42DJL5"/>
<sequence>MIQIEKMPSGFLKVIKDGETYEKVNVVRLFPYQYEKKYIALLDQENKEITILKDLNDLKEEERTLLLDYLSYKYYMPEITKVNQVKEKMGFLYVDLDTTAGKKEVCIADFVSNIRLIKNKILSITDVEGNKYRISDFNTLDQLSKQKLDVFL</sequence>
<keyword evidence="3" id="KW-1185">Reference proteome</keyword>
<evidence type="ECO:0000313" key="3">
    <source>
        <dbReference type="Proteomes" id="UP001169242"/>
    </source>
</evidence>
<dbReference type="InterPro" id="IPR015005">
    <property type="entry name" value="DUF1854"/>
</dbReference>
<evidence type="ECO:0000259" key="1">
    <source>
        <dbReference type="Pfam" id="PF08909"/>
    </source>
</evidence>
<proteinExistence type="predicted"/>
<comment type="caution">
    <text evidence="2">The sequence shown here is derived from an EMBL/GenBank/DDBJ whole genome shotgun (WGS) entry which is preliminary data.</text>
</comment>
<reference evidence="2" key="1">
    <citation type="journal article" date="2023" name="Int. J. Syst. Evol. Microbiol.">
        <title>&lt;i&gt;Holtiella tumoricola&lt;/i&gt; gen. nov. sp. nov., isolated from a human clinical sample.</title>
        <authorList>
            <person name="Allen-Vercoe E."/>
            <person name="Daigneault M.C."/>
            <person name="Vancuren S.J."/>
            <person name="Cochrane K."/>
            <person name="O'Neal L.L."/>
            <person name="Sankaranarayanan K."/>
            <person name="Lawson P.A."/>
        </authorList>
    </citation>
    <scope>NUCLEOTIDE SEQUENCE</scope>
    <source>
        <strain evidence="2">CC70A</strain>
    </source>
</reference>